<dbReference type="GO" id="GO:0016787">
    <property type="term" value="F:hydrolase activity"/>
    <property type="evidence" value="ECO:0007669"/>
    <property type="project" value="UniProtKB-KW"/>
</dbReference>
<sequence>MMKLNETTLPFLEVDCIQQFGQEKGKLIFEQAEKIYQELLNNADYRNNAAIQNHLQLKLFPTLAYYKALRGEGINQNEALEYVRNETHKAANVQKEEMKKLGSMPFAYTIYQLGVKKHMRKNFPDDGWTTEWVKCNGKEIHFNLHNCIYWELTKMYDCPELCCVYCENDDISFSGLLPKIRFERTGTLGNGSPYCDFHFLKVR</sequence>
<proteinExistence type="predicted"/>
<evidence type="ECO:0000313" key="2">
    <source>
        <dbReference type="Proteomes" id="UP000220438"/>
    </source>
</evidence>
<dbReference type="InterPro" id="IPR026002">
    <property type="entry name" value="ATC_hydrolase-like"/>
</dbReference>
<dbReference type="AlphaFoldDB" id="A0A2A7BE55"/>
<gene>
    <name evidence="1" type="ORF">CHR61_05830</name>
</gene>
<accession>A0A2A7BE55</accession>
<organism evidence="1 2">
    <name type="scientific">Faecalibacterium prausnitzii</name>
    <dbReference type="NCBI Taxonomy" id="853"/>
    <lineage>
        <taxon>Bacteria</taxon>
        <taxon>Bacillati</taxon>
        <taxon>Bacillota</taxon>
        <taxon>Clostridia</taxon>
        <taxon>Eubacteriales</taxon>
        <taxon>Oscillospiraceae</taxon>
        <taxon>Faecalibacterium</taxon>
    </lineage>
</organism>
<dbReference type="EMBL" id="NOUW01000017">
    <property type="protein sequence ID" value="PDX89684.1"/>
    <property type="molecule type" value="Genomic_DNA"/>
</dbReference>
<protein>
    <submittedName>
        <fullName evidence="1">L-2-amino-thiazoline-4-carboxylic acid hydrolase</fullName>
    </submittedName>
</protein>
<keyword evidence="1" id="KW-0378">Hydrolase</keyword>
<dbReference type="Proteomes" id="UP000220438">
    <property type="component" value="Unassembled WGS sequence"/>
</dbReference>
<comment type="caution">
    <text evidence="1">The sequence shown here is derived from an EMBL/GenBank/DDBJ whole genome shotgun (WGS) entry which is preliminary data.</text>
</comment>
<evidence type="ECO:0000313" key="1">
    <source>
        <dbReference type="EMBL" id="PDX89684.1"/>
    </source>
</evidence>
<name>A0A2A7BE55_9FIRM</name>
<dbReference type="Pfam" id="PF14196">
    <property type="entry name" value="ATC_hydrolase"/>
    <property type="match status" value="1"/>
</dbReference>
<reference evidence="1 2" key="1">
    <citation type="journal article" date="2017" name="Front. Microbiol.">
        <title>New Insights into the Diversity of the Genus Faecalibacterium.</title>
        <authorList>
            <person name="Benevides L."/>
            <person name="Burman S."/>
            <person name="Martin R."/>
            <person name="Robert V."/>
            <person name="Thomas M."/>
            <person name="Miquel S."/>
            <person name="Chain F."/>
            <person name="Sokol H."/>
            <person name="Bermudez-Humaran L.G."/>
            <person name="Morrison M."/>
            <person name="Langella P."/>
            <person name="Azevedo V.A."/>
            <person name="Chatel J.M."/>
            <person name="Soares S."/>
        </authorList>
    </citation>
    <scope>NUCLEOTIDE SEQUENCE [LARGE SCALE GENOMIC DNA]</scope>
    <source>
        <strain evidence="1 2">AHMP21</strain>
    </source>
</reference>